<dbReference type="SUPFAM" id="SSF51695">
    <property type="entry name" value="PLC-like phosphodiesterases"/>
    <property type="match status" value="1"/>
</dbReference>
<gene>
    <name evidence="3" type="ORF">AWU65_17350</name>
</gene>
<dbReference type="OrthoDB" id="384721at2"/>
<protein>
    <submittedName>
        <fullName evidence="3">Glycerophosphodiester phosphodiesterase</fullName>
    </submittedName>
</protein>
<dbReference type="Gene3D" id="3.20.20.190">
    <property type="entry name" value="Phosphatidylinositol (PI) phosphodiesterase"/>
    <property type="match status" value="1"/>
</dbReference>
<evidence type="ECO:0000259" key="2">
    <source>
        <dbReference type="PROSITE" id="PS51704"/>
    </source>
</evidence>
<dbReference type="RefSeq" id="WP_006208903.1">
    <property type="nucleotide sequence ID" value="NZ_CP147845.1"/>
</dbReference>
<dbReference type="EMBL" id="LWMH01000001">
    <property type="protein sequence ID" value="KZS47558.1"/>
    <property type="molecule type" value="Genomic_DNA"/>
</dbReference>
<feature type="signal peptide" evidence="1">
    <location>
        <begin position="1"/>
        <end position="21"/>
    </location>
</feature>
<keyword evidence="4" id="KW-1185">Reference proteome</keyword>
<dbReference type="AlphaFoldDB" id="A0A163KVN1"/>
<feature type="chain" id="PRO_5038567315" evidence="1">
    <location>
        <begin position="22"/>
        <end position="299"/>
    </location>
</feature>
<keyword evidence="1" id="KW-0732">Signal</keyword>
<organism evidence="3 4">
    <name type="scientific">Paenibacillus glucanolyticus</name>
    <dbReference type="NCBI Taxonomy" id="59843"/>
    <lineage>
        <taxon>Bacteria</taxon>
        <taxon>Bacillati</taxon>
        <taxon>Bacillota</taxon>
        <taxon>Bacilli</taxon>
        <taxon>Bacillales</taxon>
        <taxon>Paenibacillaceae</taxon>
        <taxon>Paenibacillus</taxon>
    </lineage>
</organism>
<sequence length="299" mass="33162">MKKMIVIMTAALMVAGFRISADVPNYPLHDIREQAAWIGSEGDANQSWINIAHRGASGAAPENTMASFAKAFDMGADMLELDVQMSKDGEMVVIHDTTVDRTTNGQGNVGDLTFQELRQLDAGSWYGSEYKGELIPTLSEVLEHFGGRIGLLIELKSPDLYPGIEQGVADGLKKVMKGANGPQRYKEMVVVQSADTDALLRFHRLMPDIPLGVVITSSGELSRERMQDMKAYAEYVNVSMRLVTKGLVQKIHQSGMKTFVWTIRDMLQIPYVLQINVDGIITDYPDRVPISITNRKTIR</sequence>
<dbReference type="GeneID" id="97557001"/>
<dbReference type="PROSITE" id="PS51704">
    <property type="entry name" value="GP_PDE"/>
    <property type="match status" value="1"/>
</dbReference>
<evidence type="ECO:0000313" key="3">
    <source>
        <dbReference type="EMBL" id="KZS47558.1"/>
    </source>
</evidence>
<dbReference type="PANTHER" id="PTHR46211:SF1">
    <property type="entry name" value="GLYCEROPHOSPHODIESTER PHOSPHODIESTERASE, CYTOPLASMIC"/>
    <property type="match status" value="1"/>
</dbReference>
<dbReference type="InterPro" id="IPR017946">
    <property type="entry name" value="PLC-like_Pdiesterase_TIM-brl"/>
</dbReference>
<dbReference type="STRING" id="59843.A3958_16755"/>
<dbReference type="GO" id="GO:0008081">
    <property type="term" value="F:phosphoric diester hydrolase activity"/>
    <property type="evidence" value="ECO:0007669"/>
    <property type="project" value="InterPro"/>
</dbReference>
<name>A0A163KVN1_9BACL</name>
<dbReference type="InterPro" id="IPR030395">
    <property type="entry name" value="GP_PDE_dom"/>
</dbReference>
<evidence type="ECO:0000256" key="1">
    <source>
        <dbReference type="SAM" id="SignalP"/>
    </source>
</evidence>
<dbReference type="PANTHER" id="PTHR46211">
    <property type="entry name" value="GLYCEROPHOSPHORYL DIESTER PHOSPHODIESTERASE"/>
    <property type="match status" value="1"/>
</dbReference>
<dbReference type="Proteomes" id="UP000076796">
    <property type="component" value="Unassembled WGS sequence"/>
</dbReference>
<comment type="caution">
    <text evidence="3">The sequence shown here is derived from an EMBL/GenBank/DDBJ whole genome shotgun (WGS) entry which is preliminary data.</text>
</comment>
<accession>A0A163KVN1</accession>
<dbReference type="Pfam" id="PF03009">
    <property type="entry name" value="GDPD"/>
    <property type="match status" value="1"/>
</dbReference>
<feature type="domain" description="GP-PDE" evidence="2">
    <location>
        <begin position="48"/>
        <end position="292"/>
    </location>
</feature>
<reference evidence="3" key="1">
    <citation type="journal article" date="2016" name="Genome Announc.">
        <title>Draft genomes of two strains of Paenibacillus glucanolyticus with capability to degrade lignocellulose.</title>
        <authorList>
            <person name="Mathews S.L."/>
            <person name="Pawlak J."/>
            <person name="Grunden A.M."/>
        </authorList>
    </citation>
    <scope>NUCLEOTIDE SEQUENCE [LARGE SCALE GENOMIC DNA]</scope>
    <source>
        <strain evidence="3">SLM1</strain>
    </source>
</reference>
<proteinExistence type="predicted"/>
<evidence type="ECO:0000313" key="4">
    <source>
        <dbReference type="Proteomes" id="UP000076796"/>
    </source>
</evidence>
<dbReference type="GO" id="GO:0006629">
    <property type="term" value="P:lipid metabolic process"/>
    <property type="evidence" value="ECO:0007669"/>
    <property type="project" value="InterPro"/>
</dbReference>